<feature type="domain" description="Glyoxal oxidase N-terminal" evidence="3">
    <location>
        <begin position="903"/>
        <end position="1007"/>
    </location>
</feature>
<evidence type="ECO:0000259" key="4">
    <source>
        <dbReference type="Pfam" id="PF09118"/>
    </source>
</evidence>
<dbReference type="SUPFAM" id="SSF50965">
    <property type="entry name" value="Galactose oxidase, central domain"/>
    <property type="match status" value="1"/>
</dbReference>
<evidence type="ECO:0000313" key="6">
    <source>
        <dbReference type="Proteomes" id="UP000292958"/>
    </source>
</evidence>
<proteinExistence type="predicted"/>
<feature type="transmembrane region" description="Helical" evidence="2">
    <location>
        <begin position="31"/>
        <end position="50"/>
    </location>
</feature>
<dbReference type="CDD" id="cd02851">
    <property type="entry name" value="E_set_GO_C"/>
    <property type="match status" value="1"/>
</dbReference>
<sequence length="1122" mass="113589">MSSQYYSQKLDPAVSNRCTLHRWLYKQLRTLLPACWLIGMGVLLCAPALAQAPAAGIRANPTSIESGGSSTLTWTTFNCVSADLNGTPVALNGSQLVSPTATTTYRITCRNSAGATDWGQVKVTVTASSGAPTAAISANPTSITTGGSSTLTWASTNAVSATLNGASVPVNGSQTVSPTATTTYTFIATGSSGTTASAQANVTVAASGAPTAAISASPTSISPGGSSTLTWTSTNAVSATLNGASVPVNGSQAVSPTATTTYTFVATGSSGTTASAQRTVTVSASGPPAAGIKANPTSIVSGGSSTLTWNTLNCVSADLNGTMVALNGSQVVSPTATTTYRITCRNSAGATDWGQATVTVTGGSGAPTAAISANPTSIAPGGSSTLTWTSTNAVSATLNGASVPINGSQTVSPTATTTYTFIATGSSGTTASAQANVTVTGGSGAPTAAISANPTSIASGGSSTLTWTSTNAVSATLNGASVSVNGSQTVSPTATTTYTFGATNAAGVTTSAQATVIVNSSGPPAAGIRATPTSIATGDSSTLTWTTFNCVSADLNGTTVPLNESQVVSPTVTTTYRITCRNSAGATDWGQVTVTVTGGSNPPIIGISANPTSIAPGGSSTVTWTSNGAVSATLNGASVPVNGSQTVSPTATTTYNFIATSSGGTTVSALTTVTVTGAAAVTGQWGPVQTWPFMAAHAHLLPNGSVLFWPSFGNGNNPILWNPVTNSFSTPPKAQFNIFCSGHSFLQDGRLFVAGGHAGIQSDGLISSTVYDPGLNTWTQMSNMNAPRWYPTNTTLPNGDVLVVSGYTTNANYNTLPQIWRPATNTWLGLNSAQLMQPLYPMMFVAPNGKVFAAGPDRITRYLTTSGTGAWTTIGNINYSGTRDYGSAVIFDGKVLIAGGDGHAGPATNTAEMIDLTATNPTWQFTSPMSIARRQLNLTLLPDGRVLASGGSGGFGFDNKNSPVYPTEMWDPATGNWTTMDSISVYRGYHSTALLLPDGRVLSAGGEQTGASAEIYSPPYLFKGARPTITSAPSSVKYGQTFLIGTPNAANITQVTWIRLGSVTHAFDQNQRLNHLQFVQATGGLNITAPANGNLAPPGHYMLFLVNGNGVPSIARIIQITP</sequence>
<keyword evidence="6" id="KW-1185">Reference proteome</keyword>
<dbReference type="PANTHER" id="PTHR32208">
    <property type="entry name" value="SECRETED PROTEIN-RELATED"/>
    <property type="match status" value="1"/>
</dbReference>
<protein>
    <submittedName>
        <fullName evidence="5">Kelch motif protein</fullName>
    </submittedName>
</protein>
<dbReference type="SMART" id="SM00612">
    <property type="entry name" value="Kelch"/>
    <property type="match status" value="3"/>
</dbReference>
<keyword evidence="1" id="KW-0732">Signal</keyword>
<feature type="domain" description="Galactose oxidase-like Early set" evidence="4">
    <location>
        <begin position="1026"/>
        <end position="1120"/>
    </location>
</feature>
<accession>A0A4V2G3Z2</accession>
<evidence type="ECO:0000313" key="5">
    <source>
        <dbReference type="EMBL" id="RZU38926.1"/>
    </source>
</evidence>
<comment type="caution">
    <text evidence="5">The sequence shown here is derived from an EMBL/GenBank/DDBJ whole genome shotgun (WGS) entry which is preliminary data.</text>
</comment>
<dbReference type="Proteomes" id="UP000292958">
    <property type="component" value="Unassembled WGS sequence"/>
</dbReference>
<dbReference type="Pfam" id="PF07250">
    <property type="entry name" value="Glyoxal_oxid_N"/>
    <property type="match status" value="2"/>
</dbReference>
<feature type="domain" description="Glyoxal oxidase N-terminal" evidence="3">
    <location>
        <begin position="724"/>
        <end position="853"/>
    </location>
</feature>
<dbReference type="SUPFAM" id="SSF81296">
    <property type="entry name" value="E set domains"/>
    <property type="match status" value="1"/>
</dbReference>
<dbReference type="InterPro" id="IPR011043">
    <property type="entry name" value="Gal_Oxase/kelch_b-propeller"/>
</dbReference>
<organism evidence="5 6">
    <name type="scientific">Edaphobacter modestus</name>
    <dbReference type="NCBI Taxonomy" id="388466"/>
    <lineage>
        <taxon>Bacteria</taxon>
        <taxon>Pseudomonadati</taxon>
        <taxon>Acidobacteriota</taxon>
        <taxon>Terriglobia</taxon>
        <taxon>Terriglobales</taxon>
        <taxon>Acidobacteriaceae</taxon>
        <taxon>Edaphobacter</taxon>
    </lineage>
</organism>
<dbReference type="Pfam" id="PF09118">
    <property type="entry name" value="GO-like_E_set"/>
    <property type="match status" value="1"/>
</dbReference>
<evidence type="ECO:0000256" key="1">
    <source>
        <dbReference type="ARBA" id="ARBA00022729"/>
    </source>
</evidence>
<dbReference type="InterPro" id="IPR037293">
    <property type="entry name" value="Gal_Oxidase_central_sf"/>
</dbReference>
<dbReference type="InterPro" id="IPR015202">
    <property type="entry name" value="GO-like_E_set"/>
</dbReference>
<dbReference type="Gene3D" id="2.130.10.80">
    <property type="entry name" value="Galactose oxidase/kelch, beta-propeller"/>
    <property type="match status" value="1"/>
</dbReference>
<dbReference type="PANTHER" id="PTHR32208:SF21">
    <property type="entry name" value="LOW QUALITY PROTEIN: ALDEHYDE OXIDASE GLOX-LIKE"/>
    <property type="match status" value="1"/>
</dbReference>
<dbReference type="InterPro" id="IPR009880">
    <property type="entry name" value="Glyoxal_oxidase_N"/>
</dbReference>
<dbReference type="EMBL" id="SHKW01000001">
    <property type="protein sequence ID" value="RZU38926.1"/>
    <property type="molecule type" value="Genomic_DNA"/>
</dbReference>
<keyword evidence="2" id="KW-0812">Transmembrane</keyword>
<dbReference type="AlphaFoldDB" id="A0A4V2G3Z2"/>
<dbReference type="InterPro" id="IPR006652">
    <property type="entry name" value="Kelch_1"/>
</dbReference>
<dbReference type="InterPro" id="IPR013783">
    <property type="entry name" value="Ig-like_fold"/>
</dbReference>
<dbReference type="InterPro" id="IPR014756">
    <property type="entry name" value="Ig_E-set"/>
</dbReference>
<reference evidence="5 6" key="1">
    <citation type="submission" date="2019-02" db="EMBL/GenBank/DDBJ databases">
        <title>Genomic Encyclopedia of Archaeal and Bacterial Type Strains, Phase II (KMG-II): from individual species to whole genera.</title>
        <authorList>
            <person name="Goeker M."/>
        </authorList>
    </citation>
    <scope>NUCLEOTIDE SEQUENCE [LARGE SCALE GENOMIC DNA]</scope>
    <source>
        <strain evidence="5 6">DSM 18101</strain>
    </source>
</reference>
<dbReference type="Gene3D" id="2.60.40.10">
    <property type="entry name" value="Immunoglobulins"/>
    <property type="match status" value="1"/>
</dbReference>
<keyword evidence="2" id="KW-1133">Transmembrane helix</keyword>
<evidence type="ECO:0000256" key="2">
    <source>
        <dbReference type="SAM" id="Phobius"/>
    </source>
</evidence>
<name>A0A4V2G3Z2_9BACT</name>
<gene>
    <name evidence="5" type="ORF">BDD14_0235</name>
</gene>
<keyword evidence="2" id="KW-0472">Membrane</keyword>
<evidence type="ECO:0000259" key="3">
    <source>
        <dbReference type="Pfam" id="PF07250"/>
    </source>
</evidence>